<dbReference type="PROSITE" id="PS00036">
    <property type="entry name" value="BZIP_BASIC"/>
    <property type="match status" value="1"/>
</dbReference>
<evidence type="ECO:0000259" key="2">
    <source>
        <dbReference type="PROSITE" id="PS00036"/>
    </source>
</evidence>
<dbReference type="PANTHER" id="PTHR39607">
    <property type="entry name" value="XANTHOCILLIN BIOSYNTHESIS CLUSTER TRANSCRIPTION FACTOR XANC-RELATED"/>
    <property type="match status" value="1"/>
</dbReference>
<dbReference type="EMBL" id="JAZGUE010000003">
    <property type="protein sequence ID" value="KAL2268628.1"/>
    <property type="molecule type" value="Genomic_DNA"/>
</dbReference>
<dbReference type="InterPro" id="IPR052635">
    <property type="entry name" value="Sec_Metab_Biosynth_Reg"/>
</dbReference>
<sequence>MSSRTSRLSTSSSRKVRPSSSSPRMKKTDDWTEVTEPDERRRIQNRIAQRKFREKAREQRDRAAREAQNQQYADAVYHIPDPEDFSFDDGGDLSGLPWGGLSMRHVVTRGHIASASTHSHSHHSGSSSVMTHNPGPAPVDQALYQMNPYGYAAHPGSLDSTATSNSDLYAYAHESPYAGAYYDYEYDYDPVVAGGDGPSAAY</sequence>
<feature type="region of interest" description="Disordered" evidence="1">
    <location>
        <begin position="1"/>
        <end position="69"/>
    </location>
</feature>
<organism evidence="3 4">
    <name type="scientific">Remersonia thermophila</name>
    <dbReference type="NCBI Taxonomy" id="72144"/>
    <lineage>
        <taxon>Eukaryota</taxon>
        <taxon>Fungi</taxon>
        <taxon>Dikarya</taxon>
        <taxon>Ascomycota</taxon>
        <taxon>Pezizomycotina</taxon>
        <taxon>Sordariomycetes</taxon>
        <taxon>Sordariomycetidae</taxon>
        <taxon>Sordariales</taxon>
        <taxon>Sordariales incertae sedis</taxon>
        <taxon>Remersonia</taxon>
    </lineage>
</organism>
<keyword evidence="4" id="KW-1185">Reference proteome</keyword>
<gene>
    <name evidence="3" type="ORF">VTJ83DRAFT_3474</name>
</gene>
<accession>A0ABR4DE28</accession>
<evidence type="ECO:0000313" key="3">
    <source>
        <dbReference type="EMBL" id="KAL2268628.1"/>
    </source>
</evidence>
<dbReference type="InterPro" id="IPR004827">
    <property type="entry name" value="bZIP"/>
</dbReference>
<dbReference type="RefSeq" id="XP_070867352.1">
    <property type="nucleotide sequence ID" value="XM_071009856.1"/>
</dbReference>
<dbReference type="CDD" id="cd14688">
    <property type="entry name" value="bZIP_YAP"/>
    <property type="match status" value="1"/>
</dbReference>
<protein>
    <recommendedName>
        <fullName evidence="2">BZIP domain-containing protein</fullName>
    </recommendedName>
</protein>
<feature type="compositionally biased region" description="Low complexity" evidence="1">
    <location>
        <begin position="1"/>
        <end position="23"/>
    </location>
</feature>
<dbReference type="Proteomes" id="UP001600064">
    <property type="component" value="Unassembled WGS sequence"/>
</dbReference>
<dbReference type="PANTHER" id="PTHR39607:SF2">
    <property type="entry name" value="BZIP DOMAIN-CONTAINING PROTEIN"/>
    <property type="match status" value="1"/>
</dbReference>
<feature type="compositionally biased region" description="Basic and acidic residues" evidence="1">
    <location>
        <begin position="55"/>
        <end position="65"/>
    </location>
</feature>
<feature type="domain" description="BZIP" evidence="2">
    <location>
        <begin position="40"/>
        <end position="55"/>
    </location>
</feature>
<comment type="caution">
    <text evidence="3">The sequence shown here is derived from an EMBL/GenBank/DDBJ whole genome shotgun (WGS) entry which is preliminary data.</text>
</comment>
<evidence type="ECO:0000313" key="4">
    <source>
        <dbReference type="Proteomes" id="UP001600064"/>
    </source>
</evidence>
<dbReference type="GeneID" id="98124500"/>
<name>A0ABR4DE28_9PEZI</name>
<evidence type="ECO:0000256" key="1">
    <source>
        <dbReference type="SAM" id="MobiDB-lite"/>
    </source>
</evidence>
<reference evidence="3 4" key="1">
    <citation type="journal article" date="2024" name="Commun. Biol.">
        <title>Comparative genomic analysis of thermophilic fungi reveals convergent evolutionary adaptations and gene losses.</title>
        <authorList>
            <person name="Steindorff A.S."/>
            <person name="Aguilar-Pontes M.V."/>
            <person name="Robinson A.J."/>
            <person name="Andreopoulos B."/>
            <person name="LaButti K."/>
            <person name="Kuo A."/>
            <person name="Mondo S."/>
            <person name="Riley R."/>
            <person name="Otillar R."/>
            <person name="Haridas S."/>
            <person name="Lipzen A."/>
            <person name="Grimwood J."/>
            <person name="Schmutz J."/>
            <person name="Clum A."/>
            <person name="Reid I.D."/>
            <person name="Moisan M.C."/>
            <person name="Butler G."/>
            <person name="Nguyen T.T.M."/>
            <person name="Dewar K."/>
            <person name="Conant G."/>
            <person name="Drula E."/>
            <person name="Henrissat B."/>
            <person name="Hansel C."/>
            <person name="Singer S."/>
            <person name="Hutchinson M.I."/>
            <person name="de Vries R.P."/>
            <person name="Natvig D.O."/>
            <person name="Powell A.J."/>
            <person name="Tsang A."/>
            <person name="Grigoriev I.V."/>
        </authorList>
    </citation>
    <scope>NUCLEOTIDE SEQUENCE [LARGE SCALE GENOMIC DNA]</scope>
    <source>
        <strain evidence="3 4">ATCC 22073</strain>
    </source>
</reference>
<proteinExistence type="predicted"/>